<proteinExistence type="predicted"/>
<feature type="transmembrane region" description="Helical" evidence="1">
    <location>
        <begin position="6"/>
        <end position="25"/>
    </location>
</feature>
<keyword evidence="3" id="KW-1185">Reference proteome</keyword>
<organism evidence="2 3">
    <name type="scientific">Cellulomonas marina</name>
    <dbReference type="NCBI Taxonomy" id="988821"/>
    <lineage>
        <taxon>Bacteria</taxon>
        <taxon>Bacillati</taxon>
        <taxon>Actinomycetota</taxon>
        <taxon>Actinomycetes</taxon>
        <taxon>Micrococcales</taxon>
        <taxon>Cellulomonadaceae</taxon>
        <taxon>Cellulomonas</taxon>
    </lineage>
</organism>
<feature type="transmembrane region" description="Helical" evidence="1">
    <location>
        <begin position="119"/>
        <end position="144"/>
    </location>
</feature>
<dbReference type="Proteomes" id="UP000199012">
    <property type="component" value="Unassembled WGS sequence"/>
</dbReference>
<evidence type="ECO:0008006" key="4">
    <source>
        <dbReference type="Google" id="ProtNLM"/>
    </source>
</evidence>
<sequence length="154" mass="16008">MTAAPTPARIAIALLTGVATTAYYATPDLIRSRTARGWTKAGIAALLTASSIPEFRRGRAAARERWEREESRTPAQLLAEVPASRKAAGAGAAALLLGGSVALTVAGERWMYRRGERRAAVGVAWAHTRGGVLAGLLAGALALIPADTDRPPAV</sequence>
<gene>
    <name evidence="2" type="ORF">SAMN05421867_1205</name>
</gene>
<reference evidence="2 3" key="1">
    <citation type="submission" date="2016-10" db="EMBL/GenBank/DDBJ databases">
        <authorList>
            <person name="de Groot N.N."/>
        </authorList>
    </citation>
    <scope>NUCLEOTIDE SEQUENCE [LARGE SCALE GENOMIC DNA]</scope>
    <source>
        <strain evidence="2 3">CGMCC 4.6945</strain>
    </source>
</reference>
<evidence type="ECO:0000313" key="2">
    <source>
        <dbReference type="EMBL" id="SFB38965.1"/>
    </source>
</evidence>
<keyword evidence="1" id="KW-0472">Membrane</keyword>
<dbReference type="EMBL" id="FOKA01000020">
    <property type="protein sequence ID" value="SFB38965.1"/>
    <property type="molecule type" value="Genomic_DNA"/>
</dbReference>
<dbReference type="RefSeq" id="WP_090034699.1">
    <property type="nucleotide sequence ID" value="NZ_BONM01000033.1"/>
</dbReference>
<keyword evidence="1" id="KW-0812">Transmembrane</keyword>
<accession>A0A1I1ALQ6</accession>
<protein>
    <recommendedName>
        <fullName evidence="4">Peptidase S9</fullName>
    </recommendedName>
</protein>
<name>A0A1I1ALQ6_9CELL</name>
<dbReference type="AlphaFoldDB" id="A0A1I1ALQ6"/>
<evidence type="ECO:0000313" key="3">
    <source>
        <dbReference type="Proteomes" id="UP000199012"/>
    </source>
</evidence>
<dbReference type="OrthoDB" id="5197139at2"/>
<evidence type="ECO:0000256" key="1">
    <source>
        <dbReference type="SAM" id="Phobius"/>
    </source>
</evidence>
<keyword evidence="1" id="KW-1133">Transmembrane helix</keyword>